<name>A0ABY7YZD1_9HYPH</name>
<dbReference type="InterPro" id="IPR050950">
    <property type="entry name" value="HTH-type_LysR_regulators"/>
</dbReference>
<keyword evidence="4" id="KW-0804">Transcription</keyword>
<feature type="domain" description="HTH lysR-type" evidence="5">
    <location>
        <begin position="1"/>
        <end position="62"/>
    </location>
</feature>
<dbReference type="SUPFAM" id="SSF53850">
    <property type="entry name" value="Periplasmic binding protein-like II"/>
    <property type="match status" value="1"/>
</dbReference>
<reference evidence="6 7" key="1">
    <citation type="submission" date="2023-02" db="EMBL/GenBank/DDBJ databases">
        <title>Devosia chondri sp. nov., isolated from the phycosphere of marine algae.</title>
        <authorList>
            <person name="Kim J.M."/>
            <person name="Lee J.K."/>
            <person name="Choi B.J."/>
            <person name="Bayburt H."/>
            <person name="Jeon C.O."/>
        </authorList>
    </citation>
    <scope>NUCLEOTIDE SEQUENCE [LARGE SCALE GENOMIC DNA]</scope>
    <source>
        <strain evidence="6 7">G2-5</strain>
    </source>
</reference>
<organism evidence="6 7">
    <name type="scientific">Devosia rhodophyticola</name>
    <dbReference type="NCBI Taxonomy" id="3026423"/>
    <lineage>
        <taxon>Bacteria</taxon>
        <taxon>Pseudomonadati</taxon>
        <taxon>Pseudomonadota</taxon>
        <taxon>Alphaproteobacteria</taxon>
        <taxon>Hyphomicrobiales</taxon>
        <taxon>Devosiaceae</taxon>
        <taxon>Devosia</taxon>
    </lineage>
</organism>
<evidence type="ECO:0000256" key="4">
    <source>
        <dbReference type="ARBA" id="ARBA00023163"/>
    </source>
</evidence>
<dbReference type="PRINTS" id="PR00039">
    <property type="entry name" value="HTHLYSR"/>
</dbReference>
<dbReference type="PANTHER" id="PTHR30419">
    <property type="entry name" value="HTH-TYPE TRANSCRIPTIONAL REGULATOR YBHD"/>
    <property type="match status" value="1"/>
</dbReference>
<keyword evidence="7" id="KW-1185">Reference proteome</keyword>
<dbReference type="InterPro" id="IPR005119">
    <property type="entry name" value="LysR_subst-bd"/>
</dbReference>
<keyword evidence="2" id="KW-0805">Transcription regulation</keyword>
<evidence type="ECO:0000313" key="7">
    <source>
        <dbReference type="Proteomes" id="UP001222118"/>
    </source>
</evidence>
<dbReference type="InterPro" id="IPR000847">
    <property type="entry name" value="LysR_HTH_N"/>
</dbReference>
<dbReference type="CDD" id="cd05466">
    <property type="entry name" value="PBP2_LTTR_substrate"/>
    <property type="match status" value="1"/>
</dbReference>
<sequence>MNTFLDDRCLANFIAIYEHGNISRAAEIVLLTQPALSKSLHRLENDLNVLLFVRRSRGLFPTEAGHELYNCAKKIETETRRSLVRIAGLDSGLRGRIRVGAGQMWSWVRIPGAIHEFMSIYLNLDVDLVTAPMESLVTQLESGAVDIAVGDMTDVKVPHGCHEFKFPPGTQLPFASQNHPLAGSTDADLSDLVRYPWIGFYNDNVFTRNVLAICTKAGVPLPNIPLRASSLAAILSVVKGGQYVIILPEEFAAIATKFGITSINFKQLNMWSLSTSALYYENEYNIGPIQTMINIMEKSNIHLG</sequence>
<evidence type="ECO:0000256" key="3">
    <source>
        <dbReference type="ARBA" id="ARBA00023125"/>
    </source>
</evidence>
<evidence type="ECO:0000259" key="5">
    <source>
        <dbReference type="PROSITE" id="PS50931"/>
    </source>
</evidence>
<evidence type="ECO:0000256" key="2">
    <source>
        <dbReference type="ARBA" id="ARBA00023015"/>
    </source>
</evidence>
<dbReference type="Proteomes" id="UP001222118">
    <property type="component" value="Chromosome"/>
</dbReference>
<dbReference type="Gene3D" id="1.10.10.10">
    <property type="entry name" value="Winged helix-like DNA-binding domain superfamily/Winged helix DNA-binding domain"/>
    <property type="match status" value="1"/>
</dbReference>
<dbReference type="Gene3D" id="3.40.190.290">
    <property type="match status" value="1"/>
</dbReference>
<dbReference type="PROSITE" id="PS50931">
    <property type="entry name" value="HTH_LYSR"/>
    <property type="match status" value="1"/>
</dbReference>
<dbReference type="InterPro" id="IPR036388">
    <property type="entry name" value="WH-like_DNA-bd_sf"/>
</dbReference>
<dbReference type="RefSeq" id="WP_282211649.1">
    <property type="nucleotide sequence ID" value="NZ_CP118247.1"/>
</dbReference>
<dbReference type="Pfam" id="PF00126">
    <property type="entry name" value="HTH_1"/>
    <property type="match status" value="1"/>
</dbReference>
<dbReference type="EMBL" id="CP118247">
    <property type="protein sequence ID" value="WDR06135.1"/>
    <property type="molecule type" value="Genomic_DNA"/>
</dbReference>
<keyword evidence="3" id="KW-0238">DNA-binding</keyword>
<evidence type="ECO:0000313" key="6">
    <source>
        <dbReference type="EMBL" id="WDR06135.1"/>
    </source>
</evidence>
<protein>
    <submittedName>
        <fullName evidence="6">LysR family transcriptional regulator</fullName>
    </submittedName>
</protein>
<evidence type="ECO:0000256" key="1">
    <source>
        <dbReference type="ARBA" id="ARBA00009437"/>
    </source>
</evidence>
<dbReference type="InterPro" id="IPR036390">
    <property type="entry name" value="WH_DNA-bd_sf"/>
</dbReference>
<gene>
    <name evidence="6" type="ORF">PSQ90_01365</name>
</gene>
<proteinExistence type="inferred from homology"/>
<dbReference type="Pfam" id="PF03466">
    <property type="entry name" value="LysR_substrate"/>
    <property type="match status" value="1"/>
</dbReference>
<dbReference type="SUPFAM" id="SSF46785">
    <property type="entry name" value="Winged helix' DNA-binding domain"/>
    <property type="match status" value="1"/>
</dbReference>
<comment type="similarity">
    <text evidence="1">Belongs to the LysR transcriptional regulatory family.</text>
</comment>
<accession>A0ABY7YZD1</accession>